<keyword evidence="3" id="KW-1185">Reference proteome</keyword>
<reference evidence="2" key="1">
    <citation type="submission" date="2020-04" db="EMBL/GenBank/DDBJ databases">
        <title>Nitratireductor sp. nov. isolated from mangrove soil.</title>
        <authorList>
            <person name="Ye Y."/>
        </authorList>
    </citation>
    <scope>NUCLEOTIDE SEQUENCE</scope>
    <source>
        <strain evidence="2">SY7</strain>
    </source>
</reference>
<organism evidence="2 3">
    <name type="scientific">Nitratireductor mangrovi</name>
    <dbReference type="NCBI Taxonomy" id="2599600"/>
    <lineage>
        <taxon>Bacteria</taxon>
        <taxon>Pseudomonadati</taxon>
        <taxon>Pseudomonadota</taxon>
        <taxon>Alphaproteobacteria</taxon>
        <taxon>Hyphomicrobiales</taxon>
        <taxon>Phyllobacteriaceae</taxon>
        <taxon>Nitratireductor</taxon>
    </lineage>
</organism>
<sequence>MSGAMRPEAGPNSLAAGATALAVAACYGTMLIVAALASLGIAVAIHDGVWAGAVSLFAVLAWASVLIGYRRYRILWPAALATLGAAAVLWAMFGSYHWLTELVGLAALALAAAWDWRLKKNARSKETKNAGSSA</sequence>
<evidence type="ECO:0000313" key="3">
    <source>
        <dbReference type="Proteomes" id="UP000321389"/>
    </source>
</evidence>
<dbReference type="RefSeq" id="WP_167812809.1">
    <property type="nucleotide sequence ID" value="NZ_CP042301.2"/>
</dbReference>
<feature type="transmembrane region" description="Helical" evidence="1">
    <location>
        <begin position="74"/>
        <end position="92"/>
    </location>
</feature>
<dbReference type="GO" id="GO:0015097">
    <property type="term" value="F:mercury ion transmembrane transporter activity"/>
    <property type="evidence" value="ECO:0007669"/>
    <property type="project" value="InterPro"/>
</dbReference>
<keyword evidence="1" id="KW-1133">Transmembrane helix</keyword>
<accession>A0A5B8L3D4</accession>
<feature type="transmembrane region" description="Helical" evidence="1">
    <location>
        <begin position="49"/>
        <end position="67"/>
    </location>
</feature>
<dbReference type="Pfam" id="PF03203">
    <property type="entry name" value="MerC"/>
    <property type="match status" value="1"/>
</dbReference>
<gene>
    <name evidence="2" type="ORF">FQ775_19390</name>
</gene>
<dbReference type="Proteomes" id="UP000321389">
    <property type="component" value="Chromosome"/>
</dbReference>
<dbReference type="AlphaFoldDB" id="A0A5B8L3D4"/>
<proteinExistence type="predicted"/>
<feature type="transmembrane region" description="Helical" evidence="1">
    <location>
        <begin position="21"/>
        <end position="43"/>
    </location>
</feature>
<keyword evidence="1" id="KW-0472">Membrane</keyword>
<name>A0A5B8L3D4_9HYPH</name>
<dbReference type="GO" id="GO:0016020">
    <property type="term" value="C:membrane"/>
    <property type="evidence" value="ECO:0007669"/>
    <property type="project" value="InterPro"/>
</dbReference>
<dbReference type="PROSITE" id="PS51257">
    <property type="entry name" value="PROKAR_LIPOPROTEIN"/>
    <property type="match status" value="1"/>
</dbReference>
<protein>
    <submittedName>
        <fullName evidence="2">MerC domain-containing protein</fullName>
    </submittedName>
</protein>
<dbReference type="EMBL" id="CP042301">
    <property type="protein sequence ID" value="QDZ02363.2"/>
    <property type="molecule type" value="Genomic_DNA"/>
</dbReference>
<dbReference type="InterPro" id="IPR004891">
    <property type="entry name" value="Mercury-R_MerC"/>
</dbReference>
<dbReference type="KEGG" id="niy:FQ775_19390"/>
<evidence type="ECO:0000313" key="2">
    <source>
        <dbReference type="EMBL" id="QDZ02363.2"/>
    </source>
</evidence>
<keyword evidence="1" id="KW-0812">Transmembrane</keyword>
<feature type="transmembrane region" description="Helical" evidence="1">
    <location>
        <begin position="98"/>
        <end position="116"/>
    </location>
</feature>
<evidence type="ECO:0000256" key="1">
    <source>
        <dbReference type="SAM" id="Phobius"/>
    </source>
</evidence>